<dbReference type="Pfam" id="PF13306">
    <property type="entry name" value="LRR_5"/>
    <property type="match status" value="2"/>
</dbReference>
<gene>
    <name evidence="1" type="ORF">IAA06_05425</name>
</gene>
<dbReference type="EMBL" id="DWYZ01000104">
    <property type="protein sequence ID" value="HJB28216.1"/>
    <property type="molecule type" value="Genomic_DNA"/>
</dbReference>
<accession>A0A9D2RW00</accession>
<dbReference type="PANTHER" id="PTHR45661">
    <property type="entry name" value="SURFACE ANTIGEN"/>
    <property type="match status" value="1"/>
</dbReference>
<protein>
    <submittedName>
        <fullName evidence="1">Leucine-rich repeat domain-containing protein</fullName>
    </submittedName>
</protein>
<name>A0A9D2RW00_9FIRM</name>
<evidence type="ECO:0000313" key="2">
    <source>
        <dbReference type="Proteomes" id="UP000823842"/>
    </source>
</evidence>
<dbReference type="InterPro" id="IPR032675">
    <property type="entry name" value="LRR_dom_sf"/>
</dbReference>
<dbReference type="SUPFAM" id="SSF52058">
    <property type="entry name" value="L domain-like"/>
    <property type="match status" value="1"/>
</dbReference>
<dbReference type="PANTHER" id="PTHR45661:SF3">
    <property type="entry name" value="IG-LIKE DOMAIN-CONTAINING PROTEIN"/>
    <property type="match status" value="1"/>
</dbReference>
<dbReference type="Proteomes" id="UP000823842">
    <property type="component" value="Unassembled WGS sequence"/>
</dbReference>
<reference evidence="1" key="2">
    <citation type="submission" date="2021-04" db="EMBL/GenBank/DDBJ databases">
        <authorList>
            <person name="Gilroy R."/>
        </authorList>
    </citation>
    <scope>NUCLEOTIDE SEQUENCE</scope>
    <source>
        <strain evidence="1">ChiSjej1B19-5720</strain>
    </source>
</reference>
<organism evidence="1 2">
    <name type="scientific">Candidatus Blautia faecavium</name>
    <dbReference type="NCBI Taxonomy" id="2838487"/>
    <lineage>
        <taxon>Bacteria</taxon>
        <taxon>Bacillati</taxon>
        <taxon>Bacillota</taxon>
        <taxon>Clostridia</taxon>
        <taxon>Lachnospirales</taxon>
        <taxon>Lachnospiraceae</taxon>
        <taxon>Blautia</taxon>
    </lineage>
</organism>
<dbReference type="InterPro" id="IPR053139">
    <property type="entry name" value="Surface_bspA-like"/>
</dbReference>
<dbReference type="Gene3D" id="3.80.10.10">
    <property type="entry name" value="Ribonuclease Inhibitor"/>
    <property type="match status" value="3"/>
</dbReference>
<reference evidence="1" key="1">
    <citation type="journal article" date="2021" name="PeerJ">
        <title>Extensive microbial diversity within the chicken gut microbiome revealed by metagenomics and culture.</title>
        <authorList>
            <person name="Gilroy R."/>
            <person name="Ravi A."/>
            <person name="Getino M."/>
            <person name="Pursley I."/>
            <person name="Horton D.L."/>
            <person name="Alikhan N.F."/>
            <person name="Baker D."/>
            <person name="Gharbi K."/>
            <person name="Hall N."/>
            <person name="Watson M."/>
            <person name="Adriaenssens E.M."/>
            <person name="Foster-Nyarko E."/>
            <person name="Jarju S."/>
            <person name="Secka A."/>
            <person name="Antonio M."/>
            <person name="Oren A."/>
            <person name="Chaudhuri R.R."/>
            <person name="La Ragione R."/>
            <person name="Hildebrand F."/>
            <person name="Pallen M.J."/>
        </authorList>
    </citation>
    <scope>NUCLEOTIDE SEQUENCE</scope>
    <source>
        <strain evidence="1">ChiSjej1B19-5720</strain>
    </source>
</reference>
<comment type="caution">
    <text evidence="1">The sequence shown here is derived from an EMBL/GenBank/DDBJ whole genome shotgun (WGS) entry which is preliminary data.</text>
</comment>
<evidence type="ECO:0000313" key="1">
    <source>
        <dbReference type="EMBL" id="HJB28216.1"/>
    </source>
</evidence>
<dbReference type="InterPro" id="IPR026906">
    <property type="entry name" value="LRR_5"/>
</dbReference>
<proteinExistence type="predicted"/>
<sequence length="614" mass="67336">MGSTLKTLTLGRGISSVRMGTFQDCQELEEVVLPEGTVEIGKYAFRNTGLYRVYVPASVKRIHKQAFAENSRLTLFVSAGSYGEKYAKARGIPYDSGDIHSSVVEKNGIQYQLQSSTNTYILTKASQNVQGEIVISEKINGKKVTGILERAFYQCEKAEGIKIPDTVASIGQYAFAHSGIKNVRLPSKLTRIEAYTFLNAPLESVSIPGKVRFIGEGAFSGCYRLTQLKLPDSVSSLGESAFSSCSALKTADLSDKIKTIPALCFEYCRKLRRVELPKSLESIEDSAFLASGLRSVALPDTLKFIGEDAFSSCSALTELTIPGTVKTLDNGSFDGCTRLEKVVLEDGIERLGTVFYACGNLKEIYIPDSVYFISGLKLADEGKVYGNTGSKAWSYCKENGISFVSQGTAVLERPVILCSVKRGNNVQASLKDRCDNADFYDYVISTSQDISVESAVLYRKEKTESLGWTLKGLDKGAYYIRARSGRNLEDGTIEYSPWSEAKRAVVSIQAPDVPEIQSVKVSGSEVTVTLKETAGSEGYGIVLAAECLIDPSQELMEPDEIVYASVNNKSAVYVFKEVKRGSYRPYARSYKKGTDGKNVYSRWSVYGEYINVGY</sequence>
<dbReference type="AlphaFoldDB" id="A0A9D2RW00"/>